<organism evidence="1 2">
    <name type="scientific">Arctium lappa</name>
    <name type="common">Greater burdock</name>
    <name type="synonym">Lappa major</name>
    <dbReference type="NCBI Taxonomy" id="4217"/>
    <lineage>
        <taxon>Eukaryota</taxon>
        <taxon>Viridiplantae</taxon>
        <taxon>Streptophyta</taxon>
        <taxon>Embryophyta</taxon>
        <taxon>Tracheophyta</taxon>
        <taxon>Spermatophyta</taxon>
        <taxon>Magnoliopsida</taxon>
        <taxon>eudicotyledons</taxon>
        <taxon>Gunneridae</taxon>
        <taxon>Pentapetalae</taxon>
        <taxon>asterids</taxon>
        <taxon>campanulids</taxon>
        <taxon>Asterales</taxon>
        <taxon>Asteraceae</taxon>
        <taxon>Carduoideae</taxon>
        <taxon>Cardueae</taxon>
        <taxon>Arctiinae</taxon>
        <taxon>Arctium</taxon>
    </lineage>
</organism>
<reference evidence="1 2" key="2">
    <citation type="journal article" date="2022" name="Mol. Ecol. Resour.">
        <title>The genomes of chicory, endive, great burdock and yacon provide insights into Asteraceae paleo-polyploidization history and plant inulin production.</title>
        <authorList>
            <person name="Fan W."/>
            <person name="Wang S."/>
            <person name="Wang H."/>
            <person name="Wang A."/>
            <person name="Jiang F."/>
            <person name="Liu H."/>
            <person name="Zhao H."/>
            <person name="Xu D."/>
            <person name="Zhang Y."/>
        </authorList>
    </citation>
    <scope>NUCLEOTIDE SEQUENCE [LARGE SCALE GENOMIC DNA]</scope>
    <source>
        <strain evidence="2">cv. Niubang</strain>
    </source>
</reference>
<proteinExistence type="predicted"/>
<protein>
    <submittedName>
        <fullName evidence="1">Uncharacterized protein</fullName>
    </submittedName>
</protein>
<evidence type="ECO:0000313" key="2">
    <source>
        <dbReference type="Proteomes" id="UP001055879"/>
    </source>
</evidence>
<sequence length="113" mass="11296">MEGGNTNEYANLIRQTNEYGNPVVTESGREGLNTNVGYATGGAGCHYDFGDTTGVVGFGAAATYLNQSGATDVGGDTNTVGGGGGNEQRQPTGVVDGGRGGCTSVPTKETANK</sequence>
<name>A0ACB8XMX3_ARCLA</name>
<keyword evidence="2" id="KW-1185">Reference proteome</keyword>
<evidence type="ECO:0000313" key="1">
    <source>
        <dbReference type="EMBL" id="KAI3669562.1"/>
    </source>
</evidence>
<gene>
    <name evidence="1" type="ORF">L6452_40802</name>
</gene>
<dbReference type="EMBL" id="CM042062">
    <property type="protein sequence ID" value="KAI3669562.1"/>
    <property type="molecule type" value="Genomic_DNA"/>
</dbReference>
<reference evidence="2" key="1">
    <citation type="journal article" date="2022" name="Mol. Ecol. Resour.">
        <title>The genomes of chicory, endive, great burdock and yacon provide insights into Asteraceae palaeo-polyploidization history and plant inulin production.</title>
        <authorList>
            <person name="Fan W."/>
            <person name="Wang S."/>
            <person name="Wang H."/>
            <person name="Wang A."/>
            <person name="Jiang F."/>
            <person name="Liu H."/>
            <person name="Zhao H."/>
            <person name="Xu D."/>
            <person name="Zhang Y."/>
        </authorList>
    </citation>
    <scope>NUCLEOTIDE SEQUENCE [LARGE SCALE GENOMIC DNA]</scope>
    <source>
        <strain evidence="2">cv. Niubang</strain>
    </source>
</reference>
<accession>A0ACB8XMX3</accession>
<comment type="caution">
    <text evidence="1">The sequence shown here is derived from an EMBL/GenBank/DDBJ whole genome shotgun (WGS) entry which is preliminary data.</text>
</comment>
<dbReference type="Proteomes" id="UP001055879">
    <property type="component" value="Linkage Group LG16"/>
</dbReference>